<gene>
    <name evidence="2" type="ORF">H6G24_31230</name>
</gene>
<feature type="compositionally biased region" description="Basic residues" evidence="1">
    <location>
        <begin position="1"/>
        <end position="11"/>
    </location>
</feature>
<evidence type="ECO:0000256" key="1">
    <source>
        <dbReference type="SAM" id="MobiDB-lite"/>
    </source>
</evidence>
<reference evidence="2 3" key="1">
    <citation type="journal article" date="2020" name="ISME J.">
        <title>Comparative genomics reveals insights into cyanobacterial evolution and habitat adaptation.</title>
        <authorList>
            <person name="Chen M.Y."/>
            <person name="Teng W.K."/>
            <person name="Zhao L."/>
            <person name="Hu C.X."/>
            <person name="Zhou Y.K."/>
            <person name="Han B.P."/>
            <person name="Song L.R."/>
            <person name="Shu W.S."/>
        </authorList>
    </citation>
    <scope>NUCLEOTIDE SEQUENCE [LARGE SCALE GENOMIC DNA]</scope>
    <source>
        <strain evidence="2 3">FACHB-288</strain>
    </source>
</reference>
<dbReference type="EMBL" id="JACJQH010000070">
    <property type="protein sequence ID" value="MBD2199896.1"/>
    <property type="molecule type" value="Genomic_DNA"/>
</dbReference>
<evidence type="ECO:0000313" key="2">
    <source>
        <dbReference type="EMBL" id="MBD2199896.1"/>
    </source>
</evidence>
<dbReference type="Proteomes" id="UP000658514">
    <property type="component" value="Unassembled WGS sequence"/>
</dbReference>
<sequence length="72" mass="8286">MFPSLSKRRKPDKPPATQHSQEKLQRRYSSPNLSLFSSPYPIPTDGLSDAQPNEVTKCWVSFLNPTYIDYID</sequence>
<evidence type="ECO:0000313" key="3">
    <source>
        <dbReference type="Proteomes" id="UP000658514"/>
    </source>
</evidence>
<proteinExistence type="predicted"/>
<feature type="region of interest" description="Disordered" evidence="1">
    <location>
        <begin position="1"/>
        <end position="33"/>
    </location>
</feature>
<accession>A0ABR8AIM6</accession>
<name>A0ABR8AIM6_9CYAN</name>
<keyword evidence="3" id="KW-1185">Reference proteome</keyword>
<protein>
    <submittedName>
        <fullName evidence="2">Uncharacterized protein</fullName>
    </submittedName>
</protein>
<organism evidence="2 3">
    <name type="scientific">Calothrix parietina FACHB-288</name>
    <dbReference type="NCBI Taxonomy" id="2692896"/>
    <lineage>
        <taxon>Bacteria</taxon>
        <taxon>Bacillati</taxon>
        <taxon>Cyanobacteriota</taxon>
        <taxon>Cyanophyceae</taxon>
        <taxon>Nostocales</taxon>
        <taxon>Calotrichaceae</taxon>
        <taxon>Calothrix</taxon>
    </lineage>
</organism>
<dbReference type="RefSeq" id="WP_190549955.1">
    <property type="nucleotide sequence ID" value="NZ_CAWPNO010000107.1"/>
</dbReference>
<comment type="caution">
    <text evidence="2">The sequence shown here is derived from an EMBL/GenBank/DDBJ whole genome shotgun (WGS) entry which is preliminary data.</text>
</comment>